<dbReference type="RefSeq" id="XP_051360810.1">
    <property type="nucleotide sequence ID" value="XM_051508060.1"/>
</dbReference>
<protein>
    <submittedName>
        <fullName evidence="1">Leucin zipper protein</fullName>
    </submittedName>
</protein>
<organism evidence="1 2">
    <name type="scientific">Emericellopsis cladophorae</name>
    <dbReference type="NCBI Taxonomy" id="2686198"/>
    <lineage>
        <taxon>Eukaryota</taxon>
        <taxon>Fungi</taxon>
        <taxon>Dikarya</taxon>
        <taxon>Ascomycota</taxon>
        <taxon>Pezizomycotina</taxon>
        <taxon>Sordariomycetes</taxon>
        <taxon>Hypocreomycetidae</taxon>
        <taxon>Hypocreales</taxon>
        <taxon>Bionectriaceae</taxon>
        <taxon>Emericellopsis</taxon>
    </lineage>
</organism>
<proteinExistence type="predicted"/>
<evidence type="ECO:0000313" key="2">
    <source>
        <dbReference type="Proteomes" id="UP001055219"/>
    </source>
</evidence>
<dbReference type="OrthoDB" id="4158087at2759"/>
<evidence type="ECO:0000313" key="1">
    <source>
        <dbReference type="EMBL" id="KAI6779954.1"/>
    </source>
</evidence>
<name>A0A9P9XZ14_9HYPO</name>
<reference evidence="1" key="2">
    <citation type="submission" date="2022-07" db="EMBL/GenBank/DDBJ databases">
        <authorList>
            <person name="Goncalves M.F.M."/>
            <person name="Hilario S."/>
            <person name="Van De Peer Y."/>
            <person name="Esteves A.C."/>
            <person name="Alves A."/>
        </authorList>
    </citation>
    <scope>NUCLEOTIDE SEQUENCE</scope>
    <source>
        <strain evidence="1">MUM 19.33</strain>
    </source>
</reference>
<dbReference type="AlphaFoldDB" id="A0A9P9XZ14"/>
<reference evidence="1" key="1">
    <citation type="journal article" date="2021" name="J Fungi (Basel)">
        <title>Genomic and Metabolomic Analyses of the Marine Fungus Emericellopsis cladophorae: Insights into Saltwater Adaptability Mechanisms and Its Biosynthetic Potential.</title>
        <authorList>
            <person name="Goncalves M.F.M."/>
            <person name="Hilario S."/>
            <person name="Van de Peer Y."/>
            <person name="Esteves A.C."/>
            <person name="Alves A."/>
        </authorList>
    </citation>
    <scope>NUCLEOTIDE SEQUENCE</scope>
    <source>
        <strain evidence="1">MUM 19.33</strain>
    </source>
</reference>
<comment type="caution">
    <text evidence="1">The sequence shown here is derived from an EMBL/GenBank/DDBJ whole genome shotgun (WGS) entry which is preliminary data.</text>
</comment>
<keyword evidence="2" id="KW-1185">Reference proteome</keyword>
<gene>
    <name evidence="1" type="ORF">J7T54_000254</name>
</gene>
<dbReference type="EMBL" id="JAGIXG020000039">
    <property type="protein sequence ID" value="KAI6779954.1"/>
    <property type="molecule type" value="Genomic_DNA"/>
</dbReference>
<dbReference type="GeneID" id="75826775"/>
<dbReference type="Proteomes" id="UP001055219">
    <property type="component" value="Unassembled WGS sequence"/>
</dbReference>
<accession>A0A9P9XZ14</accession>
<sequence>MGKSKSIVFHFTTERMYPRQLGLSLDDSKRMWLKMFFADTETLECNLAMMQAANETYLGRGETSPRALTSLASLTETFARVQQRILGPDALADSTLTIFISLVN</sequence>